<comment type="caution">
    <text evidence="2">The sequence shown here is derived from an EMBL/GenBank/DDBJ whole genome shotgun (WGS) entry which is preliminary data.</text>
</comment>
<dbReference type="Proteomes" id="UP001140949">
    <property type="component" value="Unassembled WGS sequence"/>
</dbReference>
<keyword evidence="1" id="KW-0812">Transmembrane</keyword>
<name>A0AAX6EHF7_IRIPA</name>
<dbReference type="EMBL" id="JANAVB010036615">
    <property type="protein sequence ID" value="KAJ6803401.1"/>
    <property type="molecule type" value="Genomic_DNA"/>
</dbReference>
<organism evidence="2 3">
    <name type="scientific">Iris pallida</name>
    <name type="common">Sweet iris</name>
    <dbReference type="NCBI Taxonomy" id="29817"/>
    <lineage>
        <taxon>Eukaryota</taxon>
        <taxon>Viridiplantae</taxon>
        <taxon>Streptophyta</taxon>
        <taxon>Embryophyta</taxon>
        <taxon>Tracheophyta</taxon>
        <taxon>Spermatophyta</taxon>
        <taxon>Magnoliopsida</taxon>
        <taxon>Liliopsida</taxon>
        <taxon>Asparagales</taxon>
        <taxon>Iridaceae</taxon>
        <taxon>Iridoideae</taxon>
        <taxon>Irideae</taxon>
        <taxon>Iris</taxon>
    </lineage>
</organism>
<sequence length="206" mass="23331">MERIVIMKSQVAKTFLLLSFLVLTPFISAPLRSSYLYFLFNLLVILLALDAGLLASISKPHDDIKKPPPSSSSSTQKLNELDMTISTQEAVTMAARPLQKQRLLLQAEKPKKKVVAPPERVQMLKRCRSKPSIFFIGSCDLDEEEDRQQQEAVQVEEKVAAAAAERVGDLMSKQELFMKAETFIGNFYKQLKMQRQDQSEHSWALS</sequence>
<reference evidence="2" key="1">
    <citation type="journal article" date="2023" name="GigaByte">
        <title>Genome assembly of the bearded iris, Iris pallida Lam.</title>
        <authorList>
            <person name="Bruccoleri R.E."/>
            <person name="Oakeley E.J."/>
            <person name="Faust A.M.E."/>
            <person name="Altorfer M."/>
            <person name="Dessus-Babus S."/>
            <person name="Burckhardt D."/>
            <person name="Oertli M."/>
            <person name="Naumann U."/>
            <person name="Petersen F."/>
            <person name="Wong J."/>
        </authorList>
    </citation>
    <scope>NUCLEOTIDE SEQUENCE</scope>
    <source>
        <strain evidence="2">GSM-AAB239-AS_SAM_17_03QT</strain>
    </source>
</reference>
<keyword evidence="1" id="KW-0472">Membrane</keyword>
<keyword evidence="3" id="KW-1185">Reference proteome</keyword>
<dbReference type="InterPro" id="IPR008480">
    <property type="entry name" value="DUF761_pln"/>
</dbReference>
<evidence type="ECO:0000313" key="3">
    <source>
        <dbReference type="Proteomes" id="UP001140949"/>
    </source>
</evidence>
<dbReference type="AlphaFoldDB" id="A0AAX6EHF7"/>
<proteinExistence type="predicted"/>
<keyword evidence="1" id="KW-1133">Transmembrane helix</keyword>
<evidence type="ECO:0000256" key="1">
    <source>
        <dbReference type="SAM" id="Phobius"/>
    </source>
</evidence>
<feature type="transmembrane region" description="Helical" evidence="1">
    <location>
        <begin position="38"/>
        <end position="57"/>
    </location>
</feature>
<accession>A0AAX6EHF7</accession>
<evidence type="ECO:0000313" key="2">
    <source>
        <dbReference type="EMBL" id="KAJ6803401.1"/>
    </source>
</evidence>
<dbReference type="Pfam" id="PF05553">
    <property type="entry name" value="DUF761"/>
    <property type="match status" value="1"/>
</dbReference>
<reference evidence="2" key="2">
    <citation type="submission" date="2023-04" db="EMBL/GenBank/DDBJ databases">
        <authorList>
            <person name="Bruccoleri R.E."/>
            <person name="Oakeley E.J."/>
            <person name="Faust A.-M."/>
            <person name="Dessus-Babus S."/>
            <person name="Altorfer M."/>
            <person name="Burckhardt D."/>
            <person name="Oertli M."/>
            <person name="Naumann U."/>
            <person name="Petersen F."/>
            <person name="Wong J."/>
        </authorList>
    </citation>
    <scope>NUCLEOTIDE SEQUENCE</scope>
    <source>
        <strain evidence="2">GSM-AAB239-AS_SAM_17_03QT</strain>
        <tissue evidence="2">Leaf</tissue>
    </source>
</reference>
<protein>
    <recommendedName>
        <fullName evidence="4">DUF4408 domain-containing protein</fullName>
    </recommendedName>
</protein>
<gene>
    <name evidence="2" type="ORF">M6B38_108305</name>
</gene>
<dbReference type="PANTHER" id="PTHR36887">
    <property type="entry name" value="OS01G0532300 PROTEIN"/>
    <property type="match status" value="1"/>
</dbReference>
<dbReference type="PANTHER" id="PTHR36887:SF1">
    <property type="entry name" value="OS01G0532300 PROTEIN"/>
    <property type="match status" value="1"/>
</dbReference>
<evidence type="ECO:0008006" key="4">
    <source>
        <dbReference type="Google" id="ProtNLM"/>
    </source>
</evidence>